<reference evidence="5 6" key="1">
    <citation type="submission" date="2019-09" db="EMBL/GenBank/DDBJ databases">
        <title>Draft genome sequence of the Ebosin-producing strain Streptomyces sp. 139.</title>
        <authorList>
            <person name="Ai L."/>
            <person name="Geng M."/>
            <person name="Ma M."/>
            <person name="Bai L."/>
        </authorList>
    </citation>
    <scope>NUCLEOTIDE SEQUENCE [LARGE SCALE GENOMIC DNA]</scope>
    <source>
        <strain evidence="5 6">139</strain>
        <plasmid evidence="5 6">unnamed1</plasmid>
    </source>
</reference>
<dbReference type="SMART" id="SM00345">
    <property type="entry name" value="HTH_GNTR"/>
    <property type="match status" value="1"/>
</dbReference>
<keyword evidence="3" id="KW-0804">Transcription</keyword>
<dbReference type="CDD" id="cd07377">
    <property type="entry name" value="WHTH_GntR"/>
    <property type="match status" value="1"/>
</dbReference>
<dbReference type="Gene3D" id="1.20.120.530">
    <property type="entry name" value="GntR ligand-binding domain-like"/>
    <property type="match status" value="1"/>
</dbReference>
<accession>A0ABX6A1M8</accession>
<dbReference type="EMBL" id="CP043960">
    <property type="protein sequence ID" value="QER90510.1"/>
    <property type="molecule type" value="Genomic_DNA"/>
</dbReference>
<keyword evidence="2" id="KW-0238">DNA-binding</keyword>
<dbReference type="SUPFAM" id="SSF46785">
    <property type="entry name" value="Winged helix' DNA-binding domain"/>
    <property type="match status" value="1"/>
</dbReference>
<gene>
    <name evidence="5" type="ORF">F3L20_33370</name>
</gene>
<organism evidence="5 6">
    <name type="scientific">Streptomyces tendae</name>
    <dbReference type="NCBI Taxonomy" id="1932"/>
    <lineage>
        <taxon>Bacteria</taxon>
        <taxon>Bacillati</taxon>
        <taxon>Actinomycetota</taxon>
        <taxon>Actinomycetes</taxon>
        <taxon>Kitasatosporales</taxon>
        <taxon>Streptomycetaceae</taxon>
        <taxon>Streptomyces</taxon>
    </lineage>
</organism>
<dbReference type="InterPro" id="IPR008920">
    <property type="entry name" value="TF_FadR/GntR_C"/>
</dbReference>
<protein>
    <submittedName>
        <fullName evidence="5">FadR family transcriptional regulator</fullName>
    </submittedName>
</protein>
<evidence type="ECO:0000256" key="2">
    <source>
        <dbReference type="ARBA" id="ARBA00023125"/>
    </source>
</evidence>
<keyword evidence="1" id="KW-0805">Transcription regulation</keyword>
<dbReference type="InterPro" id="IPR036390">
    <property type="entry name" value="WH_DNA-bd_sf"/>
</dbReference>
<sequence>MTADRRDLAPMRPVDRKPLYEQVSDRLREFIDVYQLQPGDRLMSERELAQQLNVGRSSIREAITALRARGMVEVRHGDGIYLLERSDDLLDSLAAELVQTHLDHPAIWETRQALETQCARLAATRASNDDIAELRGAIVQMQAEIDSGGAGLAGDRRFHAGVARASHNPILIRLLESMRKALDRTSETSLTRAGQPTRSLRDHRAIIDAIEARNPTEAAEEMLRHLVTTTDALIEDGQLRPAD</sequence>
<proteinExistence type="predicted"/>
<geneLocation type="plasmid" evidence="5 6">
    <name>unnamed1</name>
</geneLocation>
<dbReference type="SMART" id="SM00895">
    <property type="entry name" value="FCD"/>
    <property type="match status" value="1"/>
</dbReference>
<evidence type="ECO:0000313" key="5">
    <source>
        <dbReference type="EMBL" id="QER90510.1"/>
    </source>
</evidence>
<evidence type="ECO:0000256" key="3">
    <source>
        <dbReference type="ARBA" id="ARBA00023163"/>
    </source>
</evidence>
<dbReference type="InterPro" id="IPR036388">
    <property type="entry name" value="WH-like_DNA-bd_sf"/>
</dbReference>
<name>A0ABX6A1M8_STRTE</name>
<dbReference type="Proteomes" id="UP000324308">
    <property type="component" value="Plasmid unnamed1"/>
</dbReference>
<evidence type="ECO:0000313" key="6">
    <source>
        <dbReference type="Proteomes" id="UP000324308"/>
    </source>
</evidence>
<dbReference type="Gene3D" id="1.10.10.10">
    <property type="entry name" value="Winged helix-like DNA-binding domain superfamily/Winged helix DNA-binding domain"/>
    <property type="match status" value="1"/>
</dbReference>
<dbReference type="InterPro" id="IPR011711">
    <property type="entry name" value="GntR_C"/>
</dbReference>
<evidence type="ECO:0000259" key="4">
    <source>
        <dbReference type="PROSITE" id="PS50949"/>
    </source>
</evidence>
<dbReference type="Pfam" id="PF07729">
    <property type="entry name" value="FCD"/>
    <property type="match status" value="1"/>
</dbReference>
<dbReference type="InterPro" id="IPR000524">
    <property type="entry name" value="Tscrpt_reg_HTH_GntR"/>
</dbReference>
<dbReference type="PROSITE" id="PS50949">
    <property type="entry name" value="HTH_GNTR"/>
    <property type="match status" value="1"/>
</dbReference>
<dbReference type="PANTHER" id="PTHR43537:SF5">
    <property type="entry name" value="UXU OPERON TRANSCRIPTIONAL REGULATOR"/>
    <property type="match status" value="1"/>
</dbReference>
<keyword evidence="6" id="KW-1185">Reference proteome</keyword>
<dbReference type="RefSeq" id="WP_150157784.1">
    <property type="nucleotide sequence ID" value="NZ_CP043960.1"/>
</dbReference>
<evidence type="ECO:0000256" key="1">
    <source>
        <dbReference type="ARBA" id="ARBA00023015"/>
    </source>
</evidence>
<feature type="domain" description="HTH gntR-type" evidence="4">
    <location>
        <begin position="17"/>
        <end position="85"/>
    </location>
</feature>
<dbReference type="SUPFAM" id="SSF48008">
    <property type="entry name" value="GntR ligand-binding domain-like"/>
    <property type="match status" value="1"/>
</dbReference>
<keyword evidence="5" id="KW-0614">Plasmid</keyword>
<dbReference type="PANTHER" id="PTHR43537">
    <property type="entry name" value="TRANSCRIPTIONAL REGULATOR, GNTR FAMILY"/>
    <property type="match status" value="1"/>
</dbReference>
<dbReference type="Pfam" id="PF00392">
    <property type="entry name" value="GntR"/>
    <property type="match status" value="1"/>
</dbReference>
<dbReference type="PRINTS" id="PR00035">
    <property type="entry name" value="HTHGNTR"/>
</dbReference>